<dbReference type="GO" id="GO:0005886">
    <property type="term" value="C:plasma membrane"/>
    <property type="evidence" value="ECO:0007669"/>
    <property type="project" value="UniProtKB-SubCell"/>
</dbReference>
<dbReference type="AlphaFoldDB" id="A0A4E0S3V5"/>
<reference evidence="11" key="1">
    <citation type="submission" date="2019-02" db="EMBL/GenBank/DDBJ databases">
        <title>Genome of the parasitoid wasp Diachasma alloeum, an emerging model for ecological speciation and transitions to asexual reproduction.</title>
        <authorList>
            <person name="Robertson H.M."/>
            <person name="Walden K.K."/>
            <person name="Tvedte E.S."/>
            <person name="Hood G.R."/>
            <person name="Feder J.L."/>
            <person name="Forbes A.A."/>
            <person name="Logsdon J.M."/>
            <person name="Mcelroy K.E."/>
        </authorList>
    </citation>
    <scope>NUCLEOTIDE SEQUENCE [LARGE SCALE GENOMIC DNA]</scope>
    <source>
        <strain evidence="11">Michigan</strain>
    </source>
</reference>
<keyword evidence="12" id="KW-1185">Reference proteome</keyword>
<dbReference type="PANTHER" id="PTHR21137:SF35">
    <property type="entry name" value="ODORANT RECEPTOR 19A-RELATED"/>
    <property type="match status" value="1"/>
</dbReference>
<keyword evidence="6 10" id="KW-1133">Transmembrane helix</keyword>
<evidence type="ECO:0000256" key="6">
    <source>
        <dbReference type="ARBA" id="ARBA00022989"/>
    </source>
</evidence>
<dbReference type="PANTHER" id="PTHR21137">
    <property type="entry name" value="ODORANT RECEPTOR"/>
    <property type="match status" value="1"/>
</dbReference>
<keyword evidence="5 10" id="KW-0552">Olfaction</keyword>
<comment type="similarity">
    <text evidence="10">Belongs to the insect chemoreceptor superfamily. Heteromeric odorant receptor channel (TC 1.A.69) family.</text>
</comment>
<evidence type="ECO:0000256" key="9">
    <source>
        <dbReference type="ARBA" id="ARBA00023224"/>
    </source>
</evidence>
<accession>A0A4E0S3V5</accession>
<evidence type="ECO:0000313" key="12">
    <source>
        <dbReference type="Proteomes" id="UP000297026"/>
    </source>
</evidence>
<protein>
    <recommendedName>
        <fullName evidence="10">Odorant receptor</fullName>
    </recommendedName>
</protein>
<dbReference type="InterPro" id="IPR004117">
    <property type="entry name" value="7tm6_olfct_rcpt"/>
</dbReference>
<evidence type="ECO:0000256" key="5">
    <source>
        <dbReference type="ARBA" id="ARBA00022725"/>
    </source>
</evidence>
<dbReference type="Proteomes" id="UP000297026">
    <property type="component" value="Unassembled WGS sequence"/>
</dbReference>
<dbReference type="EMBL" id="ML158861">
    <property type="protein sequence ID" value="THK33165.1"/>
    <property type="molecule type" value="Genomic_DNA"/>
</dbReference>
<feature type="transmembrane region" description="Helical" evidence="10">
    <location>
        <begin position="36"/>
        <end position="58"/>
    </location>
</feature>
<sequence>MGKELTPEFVIQWTRFMTGIIFTWPPRSKTTRLTEIIFETCWWISLIVIVAGTVPLFSTAYKHRTSFNKFTESVSLAFCLIQTLVLVIIAKHHSRRFQYIIDEMETFVKNANSYEREVLTNNVEVVTPFYFRYNILCLTATLAYTCGPFVMDQPFPNIAEYPFPVDKHPLYDMILILEVINGVQCCCTGGFICQLSLLLWYGTIQLRILSDKIEKVSDSEGLENCISIHQYILWYIEQIIEIVQPVIAVIIAIATISIVCGAIQIVGNAILLKKIQLASILIASGFELLSVAWAAENLTAASEGVSWALYNLSWTQNSKKLNGAIIFMIQRCQNPPKIAIGGLMPTLFMEYYAKYISAIYSFFTTPRVMLQKFEQNQ</sequence>
<dbReference type="GO" id="GO:0005549">
    <property type="term" value="F:odorant binding"/>
    <property type="evidence" value="ECO:0007669"/>
    <property type="project" value="InterPro"/>
</dbReference>
<gene>
    <name evidence="11" type="primary">Or56</name>
    <name evidence="11" type="ORF">DALL_DALL000368</name>
</gene>
<evidence type="ECO:0000256" key="3">
    <source>
        <dbReference type="ARBA" id="ARBA00022606"/>
    </source>
</evidence>
<keyword evidence="2" id="KW-1003">Cell membrane</keyword>
<feature type="transmembrane region" description="Helical" evidence="10">
    <location>
        <begin position="242"/>
        <end position="263"/>
    </location>
</feature>
<keyword evidence="4 10" id="KW-0812">Transmembrane</keyword>
<evidence type="ECO:0000256" key="8">
    <source>
        <dbReference type="ARBA" id="ARBA00023170"/>
    </source>
</evidence>
<comment type="subcellular location">
    <subcellularLocation>
        <location evidence="1 10">Cell membrane</location>
        <topology evidence="1 10">Multi-pass membrane protein</topology>
    </subcellularLocation>
</comment>
<evidence type="ECO:0000256" key="4">
    <source>
        <dbReference type="ARBA" id="ARBA00022692"/>
    </source>
</evidence>
<evidence type="ECO:0000256" key="10">
    <source>
        <dbReference type="RuleBase" id="RU351113"/>
    </source>
</evidence>
<keyword evidence="3 10" id="KW-0716">Sensory transduction</keyword>
<keyword evidence="8 10" id="KW-0675">Receptor</keyword>
<evidence type="ECO:0000256" key="1">
    <source>
        <dbReference type="ARBA" id="ARBA00004651"/>
    </source>
</evidence>
<organism evidence="11 12">
    <name type="scientific">Diachasma alloeum</name>
    <dbReference type="NCBI Taxonomy" id="454923"/>
    <lineage>
        <taxon>Eukaryota</taxon>
        <taxon>Metazoa</taxon>
        <taxon>Ecdysozoa</taxon>
        <taxon>Arthropoda</taxon>
        <taxon>Hexapoda</taxon>
        <taxon>Insecta</taxon>
        <taxon>Pterygota</taxon>
        <taxon>Neoptera</taxon>
        <taxon>Endopterygota</taxon>
        <taxon>Hymenoptera</taxon>
        <taxon>Apocrita</taxon>
        <taxon>Ichneumonoidea</taxon>
        <taxon>Braconidae</taxon>
        <taxon>Opiinae</taxon>
        <taxon>Diachasma</taxon>
    </lineage>
</organism>
<evidence type="ECO:0000313" key="11">
    <source>
        <dbReference type="EMBL" id="THK33165.1"/>
    </source>
</evidence>
<dbReference type="Pfam" id="PF02949">
    <property type="entry name" value="7tm_6"/>
    <property type="match status" value="1"/>
</dbReference>
<keyword evidence="9 10" id="KW-0807">Transducer</keyword>
<feature type="transmembrane region" description="Helical" evidence="10">
    <location>
        <begin position="175"/>
        <end position="201"/>
    </location>
</feature>
<keyword evidence="7 10" id="KW-0472">Membrane</keyword>
<feature type="transmembrane region" description="Helical" evidence="10">
    <location>
        <begin position="70"/>
        <end position="90"/>
    </location>
</feature>
<proteinExistence type="inferred from homology"/>
<dbReference type="GO" id="GO:0007165">
    <property type="term" value="P:signal transduction"/>
    <property type="evidence" value="ECO:0007669"/>
    <property type="project" value="UniProtKB-KW"/>
</dbReference>
<name>A0A4E0S3V5_9HYME</name>
<evidence type="ECO:0000256" key="7">
    <source>
        <dbReference type="ARBA" id="ARBA00023136"/>
    </source>
</evidence>
<comment type="caution">
    <text evidence="10">Lacks conserved residue(s) required for the propagation of feature annotation.</text>
</comment>
<dbReference type="GO" id="GO:0004984">
    <property type="term" value="F:olfactory receptor activity"/>
    <property type="evidence" value="ECO:0007669"/>
    <property type="project" value="InterPro"/>
</dbReference>
<dbReference type="OrthoDB" id="6614360at2759"/>
<evidence type="ECO:0000256" key="2">
    <source>
        <dbReference type="ARBA" id="ARBA00022475"/>
    </source>
</evidence>